<feature type="non-terminal residue" evidence="1">
    <location>
        <position position="144"/>
    </location>
</feature>
<organism evidence="1 2">
    <name type="scientific">Streblomastix strix</name>
    <dbReference type="NCBI Taxonomy" id="222440"/>
    <lineage>
        <taxon>Eukaryota</taxon>
        <taxon>Metamonada</taxon>
        <taxon>Preaxostyla</taxon>
        <taxon>Oxymonadida</taxon>
        <taxon>Streblomastigidae</taxon>
        <taxon>Streblomastix</taxon>
    </lineage>
</organism>
<dbReference type="EMBL" id="SNRW01040780">
    <property type="protein sequence ID" value="KAA6341471.1"/>
    <property type="molecule type" value="Genomic_DNA"/>
</dbReference>
<evidence type="ECO:0000313" key="2">
    <source>
        <dbReference type="Proteomes" id="UP000324800"/>
    </source>
</evidence>
<dbReference type="Proteomes" id="UP000324800">
    <property type="component" value="Unassembled WGS sequence"/>
</dbReference>
<protein>
    <submittedName>
        <fullName evidence="1">Uncharacterized protein</fullName>
    </submittedName>
</protein>
<gene>
    <name evidence="1" type="ORF">EZS28_052458</name>
</gene>
<accession>A0A5J4S839</accession>
<name>A0A5J4S839_9EUKA</name>
<sequence>MIASTYQKGPQAVEMPSQNLSDSLVLYFYVAQLINLSAGNGAAAVGSPLKLVFYRANSISLFPPLVRLTQLSWIPNVLAGIVIVQLTQHVQTQQQVTDPLAPSGARVYLVPPENNVLTVNVRITSLRAEYEETQSECDAFDSLA</sequence>
<dbReference type="AlphaFoldDB" id="A0A5J4S839"/>
<evidence type="ECO:0000313" key="1">
    <source>
        <dbReference type="EMBL" id="KAA6341471.1"/>
    </source>
</evidence>
<proteinExistence type="predicted"/>
<comment type="caution">
    <text evidence="1">The sequence shown here is derived from an EMBL/GenBank/DDBJ whole genome shotgun (WGS) entry which is preliminary data.</text>
</comment>
<reference evidence="1 2" key="1">
    <citation type="submission" date="2019-03" db="EMBL/GenBank/DDBJ databases">
        <title>Single cell metagenomics reveals metabolic interactions within the superorganism composed of flagellate Streblomastix strix and complex community of Bacteroidetes bacteria on its surface.</title>
        <authorList>
            <person name="Treitli S.C."/>
            <person name="Kolisko M."/>
            <person name="Husnik F."/>
            <person name="Keeling P."/>
            <person name="Hampl V."/>
        </authorList>
    </citation>
    <scope>NUCLEOTIDE SEQUENCE [LARGE SCALE GENOMIC DNA]</scope>
    <source>
        <strain evidence="1">ST1C</strain>
    </source>
</reference>